<evidence type="ECO:0000313" key="3">
    <source>
        <dbReference type="Proteomes" id="UP001054821"/>
    </source>
</evidence>
<feature type="region of interest" description="Disordered" evidence="1">
    <location>
        <begin position="100"/>
        <end position="133"/>
    </location>
</feature>
<dbReference type="PANTHER" id="PTHR34222:SF99">
    <property type="entry name" value="PROTEIN, PUTATIVE-RELATED"/>
    <property type="match status" value="1"/>
</dbReference>
<organism evidence="2 3">
    <name type="scientific">Prunus dulcis</name>
    <name type="common">Almond</name>
    <name type="synonym">Amygdalus dulcis</name>
    <dbReference type="NCBI Taxonomy" id="3755"/>
    <lineage>
        <taxon>Eukaryota</taxon>
        <taxon>Viridiplantae</taxon>
        <taxon>Streptophyta</taxon>
        <taxon>Embryophyta</taxon>
        <taxon>Tracheophyta</taxon>
        <taxon>Spermatophyta</taxon>
        <taxon>Magnoliopsida</taxon>
        <taxon>eudicotyledons</taxon>
        <taxon>Gunneridae</taxon>
        <taxon>Pentapetalae</taxon>
        <taxon>rosids</taxon>
        <taxon>fabids</taxon>
        <taxon>Rosales</taxon>
        <taxon>Rosaceae</taxon>
        <taxon>Amygdaloideae</taxon>
        <taxon>Amygdaleae</taxon>
        <taxon>Prunus</taxon>
    </lineage>
</organism>
<protein>
    <submittedName>
        <fullName evidence="2">Uncharacterized protein</fullName>
    </submittedName>
</protein>
<comment type="caution">
    <text evidence="2">The sequence shown here is derived from an EMBL/GenBank/DDBJ whole genome shotgun (WGS) entry which is preliminary data.</text>
</comment>
<feature type="region of interest" description="Disordered" evidence="1">
    <location>
        <begin position="153"/>
        <end position="172"/>
    </location>
</feature>
<accession>A0AAD4WHJ3</accession>
<dbReference type="AlphaFoldDB" id="A0AAD4WHJ3"/>
<feature type="compositionally biased region" description="Basic and acidic residues" evidence="1">
    <location>
        <begin position="115"/>
        <end position="129"/>
    </location>
</feature>
<dbReference type="Proteomes" id="UP001054821">
    <property type="component" value="Chromosome 2"/>
</dbReference>
<evidence type="ECO:0000313" key="2">
    <source>
        <dbReference type="EMBL" id="KAI5342447.1"/>
    </source>
</evidence>
<gene>
    <name evidence="2" type="ORF">L3X38_010322</name>
</gene>
<evidence type="ECO:0000256" key="1">
    <source>
        <dbReference type="SAM" id="MobiDB-lite"/>
    </source>
</evidence>
<sequence>MSSIPDTRRVHGLILQHERQMDVANRQIGSHAMQTSGYTTTKVGTSFGNSTGAKPPGAGDGKHCSYSRRSLKCSYCDEDTHTVENCYYLNGFPVGHKLHGKNVKPKNNRPAAYTAEKDPIPEHDSKSKESPTFTTEEYNQLIALLHNRPSNFPFANATGREHGEDDWPGQAF</sequence>
<dbReference type="PANTHER" id="PTHR34222">
    <property type="entry name" value="GAG_PRE-INTEGRS DOMAIN-CONTAINING PROTEIN"/>
    <property type="match status" value="1"/>
</dbReference>
<reference evidence="2 3" key="1">
    <citation type="journal article" date="2022" name="G3 (Bethesda)">
        <title>Whole-genome sequence and methylome profiling of the almond [Prunus dulcis (Mill.) D.A. Webb] cultivar 'Nonpareil'.</title>
        <authorList>
            <person name="D'Amico-Willman K.M."/>
            <person name="Ouma W.Z."/>
            <person name="Meulia T."/>
            <person name="Sideli G.M."/>
            <person name="Gradziel T.M."/>
            <person name="Fresnedo-Ramirez J."/>
        </authorList>
    </citation>
    <scope>NUCLEOTIDE SEQUENCE [LARGE SCALE GENOMIC DNA]</scope>
    <source>
        <strain evidence="2">Clone GOH B32 T37-40</strain>
    </source>
</reference>
<dbReference type="EMBL" id="JAJFAZ020000002">
    <property type="protein sequence ID" value="KAI5342447.1"/>
    <property type="molecule type" value="Genomic_DNA"/>
</dbReference>
<name>A0AAD4WHJ3_PRUDU</name>
<keyword evidence="3" id="KW-1185">Reference proteome</keyword>
<proteinExistence type="predicted"/>